<feature type="transmembrane region" description="Helical" evidence="7">
    <location>
        <begin position="51"/>
        <end position="71"/>
    </location>
</feature>
<evidence type="ECO:0000256" key="6">
    <source>
        <dbReference type="ARBA" id="ARBA00023136"/>
    </source>
</evidence>
<keyword evidence="3" id="KW-1003">Cell membrane</keyword>
<dbReference type="Gene3D" id="1.10.3720.10">
    <property type="entry name" value="MetI-like"/>
    <property type="match status" value="1"/>
</dbReference>
<evidence type="ECO:0000313" key="8">
    <source>
        <dbReference type="EMBL" id="PKC91483.1"/>
    </source>
</evidence>
<dbReference type="InterPro" id="IPR000515">
    <property type="entry name" value="MetI-like"/>
</dbReference>
<dbReference type="SUPFAM" id="SSF160964">
    <property type="entry name" value="MalF N-terminal region-like"/>
    <property type="match status" value="1"/>
</dbReference>
<comment type="similarity">
    <text evidence="7">Belongs to the binding-protein-dependent transport system permease family.</text>
</comment>
<evidence type="ECO:0000256" key="2">
    <source>
        <dbReference type="ARBA" id="ARBA00022448"/>
    </source>
</evidence>
<gene>
    <name evidence="8" type="ORF">APC1503_0031</name>
</gene>
<feature type="transmembrane region" description="Helical" evidence="7">
    <location>
        <begin position="108"/>
        <end position="134"/>
    </location>
</feature>
<feature type="transmembrane region" description="Helical" evidence="7">
    <location>
        <begin position="300"/>
        <end position="321"/>
    </location>
</feature>
<feature type="transmembrane region" description="Helical" evidence="7">
    <location>
        <begin position="146"/>
        <end position="166"/>
    </location>
</feature>
<dbReference type="Pfam" id="PF00528">
    <property type="entry name" value="BPD_transp_1"/>
    <property type="match status" value="1"/>
</dbReference>
<reference evidence="8 9" key="1">
    <citation type="submission" date="2017-12" db="EMBL/GenBank/DDBJ databases">
        <title>Bifidobacterium longum APC/DPC strains.</title>
        <authorList>
            <person name="Arboleya S."/>
        </authorList>
    </citation>
    <scope>NUCLEOTIDE SEQUENCE [LARGE SCALE GENOMIC DNA]</scope>
    <source>
        <strain evidence="8 9">APC1503</strain>
    </source>
</reference>
<organism evidence="8 9">
    <name type="scientific">Bifidobacterium longum</name>
    <dbReference type="NCBI Taxonomy" id="216816"/>
    <lineage>
        <taxon>Bacteria</taxon>
        <taxon>Bacillati</taxon>
        <taxon>Actinomycetota</taxon>
        <taxon>Actinomycetes</taxon>
        <taxon>Bifidobacteriales</taxon>
        <taxon>Bifidobacteriaceae</taxon>
        <taxon>Bifidobacterium</taxon>
    </lineage>
</organism>
<evidence type="ECO:0000256" key="5">
    <source>
        <dbReference type="ARBA" id="ARBA00022989"/>
    </source>
</evidence>
<dbReference type="GO" id="GO:0055085">
    <property type="term" value="P:transmembrane transport"/>
    <property type="evidence" value="ECO:0007669"/>
    <property type="project" value="InterPro"/>
</dbReference>
<evidence type="ECO:0000256" key="3">
    <source>
        <dbReference type="ARBA" id="ARBA00022475"/>
    </source>
</evidence>
<dbReference type="SUPFAM" id="SSF161098">
    <property type="entry name" value="MetI-like"/>
    <property type="match status" value="1"/>
</dbReference>
<dbReference type="InterPro" id="IPR035906">
    <property type="entry name" value="MetI-like_sf"/>
</dbReference>
<accession>A0A2N0T4Q1</accession>
<evidence type="ECO:0000256" key="1">
    <source>
        <dbReference type="ARBA" id="ARBA00004651"/>
    </source>
</evidence>
<evidence type="ECO:0000256" key="4">
    <source>
        <dbReference type="ARBA" id="ARBA00022692"/>
    </source>
</evidence>
<proteinExistence type="inferred from homology"/>
<dbReference type="EMBL" id="PJDT01000001">
    <property type="protein sequence ID" value="PKC91483.1"/>
    <property type="molecule type" value="Genomic_DNA"/>
</dbReference>
<sequence length="332" mass="36321">MNRKGLPSIRQIITSNHRIGSISIMSNKTLSSRGRQEAQSKRAGRFRGSSINLFYLPAVILLAVFIVYPLFSGIGLSLTNWDGYSPEKTFIGLTNFAQMFKDANFRLILINTLIYGVGSTAIQQVLGLGLALLLNSKIRGRNVFRAIIYLPALVAPVIMGTMYYFIFQYQQGALNTIMTGLGFEKVAWFNNPAVSVAIITIVNSIQFVGVSMIIYLAGLQTLDQSVMEAASLDGASGWKKFWNITLPMLQPAFTTSVVLNLIGGLKLFDIIKVLTNGGPGYATNSISTYISSMYFDAQNAGYASALGVFLFILIAIITYLLNTGLAKLNWEA</sequence>
<comment type="caution">
    <text evidence="8">The sequence shown here is derived from an EMBL/GenBank/DDBJ whole genome shotgun (WGS) entry which is preliminary data.</text>
</comment>
<keyword evidence="6 7" id="KW-0472">Membrane</keyword>
<dbReference type="AlphaFoldDB" id="A0A2N0T4Q1"/>
<dbReference type="GO" id="GO:0005886">
    <property type="term" value="C:plasma membrane"/>
    <property type="evidence" value="ECO:0007669"/>
    <property type="project" value="UniProtKB-SubCell"/>
</dbReference>
<comment type="subcellular location">
    <subcellularLocation>
        <location evidence="1 7">Cell membrane</location>
        <topology evidence="1 7">Multi-pass membrane protein</topology>
    </subcellularLocation>
</comment>
<dbReference type="PANTHER" id="PTHR30193">
    <property type="entry name" value="ABC TRANSPORTER PERMEASE PROTEIN"/>
    <property type="match status" value="1"/>
</dbReference>
<dbReference type="PANTHER" id="PTHR30193:SF37">
    <property type="entry name" value="INNER MEMBRANE ABC TRANSPORTER PERMEASE PROTEIN YCJO"/>
    <property type="match status" value="1"/>
</dbReference>
<keyword evidence="2 7" id="KW-0813">Transport</keyword>
<dbReference type="PROSITE" id="PS50928">
    <property type="entry name" value="ABC_TM1"/>
    <property type="match status" value="1"/>
</dbReference>
<keyword evidence="5 7" id="KW-1133">Transmembrane helix</keyword>
<dbReference type="Proteomes" id="UP000232654">
    <property type="component" value="Unassembled WGS sequence"/>
</dbReference>
<name>A0A2N0T4Q1_BIFLN</name>
<dbReference type="InterPro" id="IPR051393">
    <property type="entry name" value="ABC_transporter_permease"/>
</dbReference>
<feature type="transmembrane region" description="Helical" evidence="7">
    <location>
        <begin position="193"/>
        <end position="217"/>
    </location>
</feature>
<protein>
    <submittedName>
        <fullName evidence="8">ABC transporter permease protein</fullName>
    </submittedName>
</protein>
<dbReference type="CDD" id="cd06261">
    <property type="entry name" value="TM_PBP2"/>
    <property type="match status" value="1"/>
</dbReference>
<keyword evidence="4 7" id="KW-0812">Transmembrane</keyword>
<evidence type="ECO:0000256" key="7">
    <source>
        <dbReference type="RuleBase" id="RU363032"/>
    </source>
</evidence>
<evidence type="ECO:0000313" key="9">
    <source>
        <dbReference type="Proteomes" id="UP000232654"/>
    </source>
</evidence>